<dbReference type="EMBL" id="JARK01001357">
    <property type="protein sequence ID" value="EYC20671.1"/>
    <property type="molecule type" value="Genomic_DNA"/>
</dbReference>
<evidence type="ECO:0000313" key="3">
    <source>
        <dbReference type="Proteomes" id="UP000024635"/>
    </source>
</evidence>
<gene>
    <name evidence="2" type="primary">Acey_s0021.g357</name>
    <name evidence="2" type="ORF">Y032_0021g357</name>
</gene>
<reference evidence="3" key="1">
    <citation type="journal article" date="2015" name="Nat. Genet.">
        <title>The genome and transcriptome of the zoonotic hookworm Ancylostoma ceylanicum identify infection-specific gene families.</title>
        <authorList>
            <person name="Schwarz E.M."/>
            <person name="Hu Y."/>
            <person name="Antoshechkin I."/>
            <person name="Miller M.M."/>
            <person name="Sternberg P.W."/>
            <person name="Aroian R.V."/>
        </authorList>
    </citation>
    <scope>NUCLEOTIDE SEQUENCE</scope>
    <source>
        <strain evidence="3">HY135</strain>
    </source>
</reference>
<proteinExistence type="predicted"/>
<keyword evidence="3" id="KW-1185">Reference proteome</keyword>
<evidence type="ECO:0000313" key="2">
    <source>
        <dbReference type="EMBL" id="EYC20671.1"/>
    </source>
</evidence>
<organism evidence="2 3">
    <name type="scientific">Ancylostoma ceylanicum</name>
    <dbReference type="NCBI Taxonomy" id="53326"/>
    <lineage>
        <taxon>Eukaryota</taxon>
        <taxon>Metazoa</taxon>
        <taxon>Ecdysozoa</taxon>
        <taxon>Nematoda</taxon>
        <taxon>Chromadorea</taxon>
        <taxon>Rhabditida</taxon>
        <taxon>Rhabditina</taxon>
        <taxon>Rhabditomorpha</taxon>
        <taxon>Strongyloidea</taxon>
        <taxon>Ancylostomatidae</taxon>
        <taxon>Ancylostomatinae</taxon>
        <taxon>Ancylostoma</taxon>
    </lineage>
</organism>
<protein>
    <submittedName>
        <fullName evidence="2">Uncharacterized protein</fullName>
    </submittedName>
</protein>
<dbReference type="AlphaFoldDB" id="A0A016V095"/>
<accession>A0A016V095</accession>
<name>A0A016V095_9BILA</name>
<feature type="region of interest" description="Disordered" evidence="1">
    <location>
        <begin position="1"/>
        <end position="21"/>
    </location>
</feature>
<dbReference type="OrthoDB" id="418748at2759"/>
<comment type="caution">
    <text evidence="2">The sequence shown here is derived from an EMBL/GenBank/DDBJ whole genome shotgun (WGS) entry which is preliminary data.</text>
</comment>
<dbReference type="Proteomes" id="UP000024635">
    <property type="component" value="Unassembled WGS sequence"/>
</dbReference>
<dbReference type="STRING" id="53326.A0A016V095"/>
<sequence>MSKIVSTARRQHQRQPSPATQDDILLEEYGGYLMTIDETWENATRAIVEVARSDLGTTKPGRRKIYRQAWLWTHEVKTKMREKKRLYHVFLE</sequence>
<evidence type="ECO:0000256" key="1">
    <source>
        <dbReference type="SAM" id="MobiDB-lite"/>
    </source>
</evidence>